<dbReference type="PATRIC" id="fig|1008153.3.peg.4379"/>
<name>A0A151A8I0_9EURY</name>
<dbReference type="Pfam" id="PF26435">
    <property type="entry name" value="DUF8118"/>
    <property type="match status" value="1"/>
</dbReference>
<evidence type="ECO:0000256" key="1">
    <source>
        <dbReference type="SAM" id="MobiDB-lite"/>
    </source>
</evidence>
<organism evidence="3 4">
    <name type="scientific">Halalkalicoccus paucihalophilus</name>
    <dbReference type="NCBI Taxonomy" id="1008153"/>
    <lineage>
        <taxon>Archaea</taxon>
        <taxon>Methanobacteriati</taxon>
        <taxon>Methanobacteriota</taxon>
        <taxon>Stenosarchaea group</taxon>
        <taxon>Halobacteria</taxon>
        <taxon>Halobacteriales</taxon>
        <taxon>Halococcaceae</taxon>
        <taxon>Halalkalicoccus</taxon>
    </lineage>
</organism>
<reference evidence="3 4" key="1">
    <citation type="submission" date="2016-02" db="EMBL/GenBank/DDBJ databases">
        <title>Genome sequence of Halalkalicoccus paucihalophilus DSM 24557.</title>
        <authorList>
            <person name="Poehlein A."/>
            <person name="Daniel R."/>
        </authorList>
    </citation>
    <scope>NUCLEOTIDE SEQUENCE [LARGE SCALE GENOMIC DNA]</scope>
    <source>
        <strain evidence="3 4">DSM 24557</strain>
    </source>
</reference>
<dbReference type="InterPro" id="IPR058431">
    <property type="entry name" value="DUF8118"/>
</dbReference>
<dbReference type="OrthoDB" id="257924at2157"/>
<evidence type="ECO:0000259" key="2">
    <source>
        <dbReference type="Pfam" id="PF26435"/>
    </source>
</evidence>
<comment type="caution">
    <text evidence="3">The sequence shown here is derived from an EMBL/GenBank/DDBJ whole genome shotgun (WGS) entry which is preliminary data.</text>
</comment>
<evidence type="ECO:0000313" key="3">
    <source>
        <dbReference type="EMBL" id="KYH24008.1"/>
    </source>
</evidence>
<dbReference type="EMBL" id="LTAZ01000017">
    <property type="protein sequence ID" value="KYH24008.1"/>
    <property type="molecule type" value="Genomic_DNA"/>
</dbReference>
<gene>
    <name evidence="3" type="ORF">HAPAU_40870</name>
</gene>
<sequence length="68" mass="7636">MSTSNSAPENSIASEQTTRITGPHIEPPTVANATTYWRCEACERESIREQDLHREGFHAEDCEVADRC</sequence>
<proteinExistence type="predicted"/>
<dbReference type="RefSeq" id="WP_157078572.1">
    <property type="nucleotide sequence ID" value="NZ_LTAZ01000017.1"/>
</dbReference>
<accession>A0A151A8I0</accession>
<feature type="domain" description="DUF8118" evidence="2">
    <location>
        <begin position="19"/>
        <end position="62"/>
    </location>
</feature>
<feature type="region of interest" description="Disordered" evidence="1">
    <location>
        <begin position="1"/>
        <end position="30"/>
    </location>
</feature>
<protein>
    <recommendedName>
        <fullName evidence="2">DUF8118 domain-containing protein</fullName>
    </recommendedName>
</protein>
<keyword evidence="4" id="KW-1185">Reference proteome</keyword>
<dbReference type="Proteomes" id="UP000075321">
    <property type="component" value="Unassembled WGS sequence"/>
</dbReference>
<feature type="compositionally biased region" description="Polar residues" evidence="1">
    <location>
        <begin position="1"/>
        <end position="20"/>
    </location>
</feature>
<dbReference type="AlphaFoldDB" id="A0A151A8I0"/>
<evidence type="ECO:0000313" key="4">
    <source>
        <dbReference type="Proteomes" id="UP000075321"/>
    </source>
</evidence>